<protein>
    <submittedName>
        <fullName evidence="1">Uncharacterized protein</fullName>
    </submittedName>
</protein>
<proteinExistence type="predicted"/>
<organism evidence="1 2">
    <name type="scientific">Plakobranchus ocellatus</name>
    <dbReference type="NCBI Taxonomy" id="259542"/>
    <lineage>
        <taxon>Eukaryota</taxon>
        <taxon>Metazoa</taxon>
        <taxon>Spiralia</taxon>
        <taxon>Lophotrochozoa</taxon>
        <taxon>Mollusca</taxon>
        <taxon>Gastropoda</taxon>
        <taxon>Heterobranchia</taxon>
        <taxon>Euthyneura</taxon>
        <taxon>Panpulmonata</taxon>
        <taxon>Sacoglossa</taxon>
        <taxon>Placobranchoidea</taxon>
        <taxon>Plakobranchidae</taxon>
        <taxon>Plakobranchus</taxon>
    </lineage>
</organism>
<dbReference type="EMBL" id="BLXT01003724">
    <property type="protein sequence ID" value="GFO03386.1"/>
    <property type="molecule type" value="Genomic_DNA"/>
</dbReference>
<accession>A0AAV3ZWQ0</accession>
<keyword evidence="2" id="KW-1185">Reference proteome</keyword>
<name>A0AAV3ZWQ0_9GAST</name>
<comment type="caution">
    <text evidence="1">The sequence shown here is derived from an EMBL/GenBank/DDBJ whole genome shotgun (WGS) entry which is preliminary data.</text>
</comment>
<reference evidence="1 2" key="1">
    <citation type="journal article" date="2021" name="Elife">
        <title>Chloroplast acquisition without the gene transfer in kleptoplastic sea slugs, Plakobranchus ocellatus.</title>
        <authorList>
            <person name="Maeda T."/>
            <person name="Takahashi S."/>
            <person name="Yoshida T."/>
            <person name="Shimamura S."/>
            <person name="Takaki Y."/>
            <person name="Nagai Y."/>
            <person name="Toyoda A."/>
            <person name="Suzuki Y."/>
            <person name="Arimoto A."/>
            <person name="Ishii H."/>
            <person name="Satoh N."/>
            <person name="Nishiyama T."/>
            <person name="Hasebe M."/>
            <person name="Maruyama T."/>
            <person name="Minagawa J."/>
            <person name="Obokata J."/>
            <person name="Shigenobu S."/>
        </authorList>
    </citation>
    <scope>NUCLEOTIDE SEQUENCE [LARGE SCALE GENOMIC DNA]</scope>
</reference>
<evidence type="ECO:0000313" key="1">
    <source>
        <dbReference type="EMBL" id="GFO03386.1"/>
    </source>
</evidence>
<evidence type="ECO:0000313" key="2">
    <source>
        <dbReference type="Proteomes" id="UP000735302"/>
    </source>
</evidence>
<dbReference type="Proteomes" id="UP000735302">
    <property type="component" value="Unassembled WGS sequence"/>
</dbReference>
<gene>
    <name evidence="1" type="ORF">PoB_002989100</name>
</gene>
<dbReference type="AlphaFoldDB" id="A0AAV3ZWQ0"/>
<sequence length="133" mass="14190">MAACAYIGRPAIGLSESSALSRWETCLSRSSHTVWDGAQIVEFDCVSEGCSEAVRDRAQSGAQSLVLGPLGLDSYRQLGPLDPGLDSCRQVEPLDPGLDSCRQVGPLDPRTGLCRQVGPLDPGLDSCRQLYLP</sequence>